<dbReference type="PANTHER" id="PTHR22743:SF165">
    <property type="entry name" value="BTB AND MATH DOMAIN CONTAINING-RELATED"/>
    <property type="match status" value="1"/>
</dbReference>
<feature type="domain" description="BTB" evidence="3">
    <location>
        <begin position="166"/>
        <end position="225"/>
    </location>
</feature>
<dbReference type="PROSITE" id="PS50097">
    <property type="entry name" value="BTB"/>
    <property type="match status" value="2"/>
</dbReference>
<dbReference type="InterPro" id="IPR011333">
    <property type="entry name" value="SKP1/BTB/POZ_sf"/>
</dbReference>
<keyword evidence="2" id="KW-0812">Transmembrane</keyword>
<organism evidence="4 5">
    <name type="scientific">Caenorhabditis nigoni</name>
    <dbReference type="NCBI Taxonomy" id="1611254"/>
    <lineage>
        <taxon>Eukaryota</taxon>
        <taxon>Metazoa</taxon>
        <taxon>Ecdysozoa</taxon>
        <taxon>Nematoda</taxon>
        <taxon>Chromadorea</taxon>
        <taxon>Rhabditida</taxon>
        <taxon>Rhabditina</taxon>
        <taxon>Rhabditomorpha</taxon>
        <taxon>Rhabditoidea</taxon>
        <taxon>Rhabditidae</taxon>
        <taxon>Peloderinae</taxon>
        <taxon>Caenorhabditis</taxon>
    </lineage>
</organism>
<evidence type="ECO:0000313" key="4">
    <source>
        <dbReference type="EMBL" id="PIC28801.1"/>
    </source>
</evidence>
<proteinExistence type="predicted"/>
<dbReference type="InterPro" id="IPR052664">
    <property type="entry name" value="BTB-MATH_domain_protein"/>
</dbReference>
<keyword evidence="2" id="KW-0472">Membrane</keyword>
<dbReference type="Proteomes" id="UP000230233">
    <property type="component" value="Chromosome V"/>
</dbReference>
<dbReference type="InterPro" id="IPR000210">
    <property type="entry name" value="BTB/POZ_dom"/>
</dbReference>
<dbReference type="SMART" id="SM00061">
    <property type="entry name" value="MATH"/>
    <property type="match status" value="1"/>
</dbReference>
<dbReference type="SUPFAM" id="SSF49599">
    <property type="entry name" value="TRAF domain-like"/>
    <property type="match status" value="2"/>
</dbReference>
<dbReference type="Pfam" id="PF00651">
    <property type="entry name" value="BTB"/>
    <property type="match status" value="2"/>
</dbReference>
<dbReference type="CDD" id="cd18186">
    <property type="entry name" value="BTB_POZ_ZBTB_KLHL-like"/>
    <property type="match status" value="2"/>
</dbReference>
<keyword evidence="5" id="KW-1185">Reference proteome</keyword>
<dbReference type="InterPro" id="IPR008974">
    <property type="entry name" value="TRAF-like"/>
</dbReference>
<dbReference type="PANTHER" id="PTHR22743">
    <property type="entry name" value="MEPRIN/TRAF-LIKE MATH FAMILY-C.ELEGANS"/>
    <property type="match status" value="1"/>
</dbReference>
<dbReference type="Gene3D" id="2.60.210.10">
    <property type="entry name" value="Apoptosis, Tumor Necrosis Factor Receptor Associated Protein 2, Chain A"/>
    <property type="match status" value="1"/>
</dbReference>
<sequence length="611" mass="69271">MSEKLQSVEESISKVSKSETSVILKQEPPKKSVNPDVTTNQEKNSTESAKSFVLWNAVSIWPAIAIILTSPFFFYHIDRDEDWSVQTKIHFKVVGGNGNAVIKTMDYCVEGEGKTGFMDFLEWEKMKKEYLVDGSLTAEIRVQIIETVGLGKEKIRTFDESQKDVSDVVLTVRDTKFYVQKNFLAAQSSFFKSLFLGSFSESLESEVTLTGIDPHDFHYFLEVLYGEPAIDDSNVEGVFLLADMYDAPTVIRRCQEFLLEKSEKALYKKIQIANRNHLQSWTNLAGESSEYQKKSGKSFVLKHVFKNVANLGGSAESEKEDHFGMFWSMLLELKGGCLGFFIDFSNPILTEKMWSIGAEIEAKLIGKKRNVFVLPVSDYLQNSGKMKFHNFPCLEELEEGLLVDGNLSVEVHVTIKKSVGLRKGKIRKFDVSQKDVSDVVLDVKGIKFYSSKMYLAAQSSFFKDLFCGTFSDSMKSEITLTGIDPHDFQNLLELLYSESVINDSSVEGILHLALIYEISTATKRCEEFLLLKSKKKLKKKLMMAVRYKLEILKKMCLDHIGNKEQIRSMIPSNIQDLDHELMSVFLEKAISTKANAICCFVKPKCNFLLNS</sequence>
<dbReference type="SUPFAM" id="SSF54695">
    <property type="entry name" value="POZ domain"/>
    <property type="match status" value="2"/>
</dbReference>
<dbReference type="InterPro" id="IPR002083">
    <property type="entry name" value="MATH/TRAF_dom"/>
</dbReference>
<dbReference type="Gene3D" id="3.30.710.10">
    <property type="entry name" value="Potassium Channel Kv1.1, Chain A"/>
    <property type="match status" value="2"/>
</dbReference>
<name>A0A2G5TNY6_9PELO</name>
<keyword evidence="2" id="KW-1133">Transmembrane helix</keyword>
<dbReference type="EMBL" id="PDUG01000005">
    <property type="protein sequence ID" value="PIC28801.1"/>
    <property type="molecule type" value="Genomic_DNA"/>
</dbReference>
<evidence type="ECO:0000259" key="3">
    <source>
        <dbReference type="PROSITE" id="PS50097"/>
    </source>
</evidence>
<dbReference type="CDD" id="cd00121">
    <property type="entry name" value="MATH"/>
    <property type="match status" value="2"/>
</dbReference>
<feature type="region of interest" description="Disordered" evidence="1">
    <location>
        <begin position="1"/>
        <end position="43"/>
    </location>
</feature>
<feature type="compositionally biased region" description="Low complexity" evidence="1">
    <location>
        <begin position="8"/>
        <end position="23"/>
    </location>
</feature>
<feature type="transmembrane region" description="Helical" evidence="2">
    <location>
        <begin position="52"/>
        <end position="75"/>
    </location>
</feature>
<dbReference type="SMART" id="SM00225">
    <property type="entry name" value="BTB"/>
    <property type="match status" value="2"/>
</dbReference>
<dbReference type="Pfam" id="PF00917">
    <property type="entry name" value="MATH"/>
    <property type="match status" value="2"/>
</dbReference>
<gene>
    <name evidence="4" type="primary">Cnig_chr_V.g20605</name>
    <name evidence="4" type="ORF">B9Z55_020605</name>
</gene>
<dbReference type="AlphaFoldDB" id="A0A2G5TNY6"/>
<accession>A0A2G5TNY6</accession>
<comment type="caution">
    <text evidence="4">The sequence shown here is derived from an EMBL/GenBank/DDBJ whole genome shotgun (WGS) entry which is preliminary data.</text>
</comment>
<feature type="domain" description="BTB" evidence="3">
    <location>
        <begin position="437"/>
        <end position="504"/>
    </location>
</feature>
<evidence type="ECO:0000313" key="5">
    <source>
        <dbReference type="Proteomes" id="UP000230233"/>
    </source>
</evidence>
<evidence type="ECO:0000256" key="1">
    <source>
        <dbReference type="SAM" id="MobiDB-lite"/>
    </source>
</evidence>
<protein>
    <recommendedName>
        <fullName evidence="3">BTB domain-containing protein</fullName>
    </recommendedName>
</protein>
<evidence type="ECO:0000256" key="2">
    <source>
        <dbReference type="SAM" id="Phobius"/>
    </source>
</evidence>
<reference evidence="5" key="1">
    <citation type="submission" date="2017-10" db="EMBL/GenBank/DDBJ databases">
        <title>Rapid genome shrinkage in a self-fertile nematode reveals novel sperm competition proteins.</title>
        <authorList>
            <person name="Yin D."/>
            <person name="Schwarz E.M."/>
            <person name="Thomas C.G."/>
            <person name="Felde R.L."/>
            <person name="Korf I.F."/>
            <person name="Cutter A.D."/>
            <person name="Schartner C.M."/>
            <person name="Ralston E.J."/>
            <person name="Meyer B.J."/>
            <person name="Haag E.S."/>
        </authorList>
    </citation>
    <scope>NUCLEOTIDE SEQUENCE [LARGE SCALE GENOMIC DNA]</scope>
    <source>
        <strain evidence="5">JU1422</strain>
    </source>
</reference>